<evidence type="ECO:0008006" key="3">
    <source>
        <dbReference type="Google" id="ProtNLM"/>
    </source>
</evidence>
<dbReference type="SUPFAM" id="SSF52058">
    <property type="entry name" value="L domain-like"/>
    <property type="match status" value="1"/>
</dbReference>
<evidence type="ECO:0000313" key="1">
    <source>
        <dbReference type="EMBL" id="SMO80455.1"/>
    </source>
</evidence>
<protein>
    <recommendedName>
        <fullName evidence="3">Leucine Rich repeat-containing protein</fullName>
    </recommendedName>
</protein>
<dbReference type="Proteomes" id="UP000319267">
    <property type="component" value="Unassembled WGS sequence"/>
</dbReference>
<reference evidence="1 2" key="1">
    <citation type="submission" date="2017-05" db="EMBL/GenBank/DDBJ databases">
        <authorList>
            <person name="Varghese N."/>
            <person name="Submissions S."/>
        </authorList>
    </citation>
    <scope>NUCLEOTIDE SEQUENCE [LARGE SCALE GENOMIC DNA]</scope>
    <source>
        <strain evidence="1 2">DSM 29982</strain>
    </source>
</reference>
<evidence type="ECO:0000313" key="2">
    <source>
        <dbReference type="Proteomes" id="UP000319267"/>
    </source>
</evidence>
<gene>
    <name evidence="1" type="ORF">SAMN06265220_10414</name>
</gene>
<dbReference type="RefSeq" id="WP_111379670.1">
    <property type="nucleotide sequence ID" value="NZ_CP043612.1"/>
</dbReference>
<sequence length="326" mass="38693">MKKKWKNFNGNINIYEDLEKNDIAEIFAEKNIHSLQFYQFMNPKNETWEVLNEFFEDYPNIGLRVLWFEIQNFSFYKLIPNIRKFTIASYNTFDYSELQNNTKLKHFGIEETKSTAVDVSFIKNFIDLESLYIDGMKKGLNNIQSLTNLKKLTLRGIKLDNLDFIKDLQNLEDLKLLFGSYKDLDSLSNLKNLKSIEFSRVRQIPDFDFLNSLENLEKIEFEGMSKMEEIPDMSKLNNLKKIFISNNLRVNDIKKISKVPNLKLLYLSFAENSKAHDRKNLIDQSLKILTTSDTIEYTNLFHWLDEVSKRRLTEKGIKNWKWDIEI</sequence>
<proteinExistence type="predicted"/>
<dbReference type="InterPro" id="IPR032675">
    <property type="entry name" value="LRR_dom_sf"/>
</dbReference>
<name>A0A521E926_9FLAO</name>
<keyword evidence="2" id="KW-1185">Reference proteome</keyword>
<accession>A0A521E926</accession>
<dbReference type="Gene3D" id="3.80.10.10">
    <property type="entry name" value="Ribonuclease Inhibitor"/>
    <property type="match status" value="1"/>
</dbReference>
<dbReference type="AlphaFoldDB" id="A0A521E926"/>
<dbReference type="OrthoDB" id="1332048at2"/>
<organism evidence="1 2">
    <name type="scientific">Flavobacterium nitrogenifigens</name>
    <dbReference type="NCBI Taxonomy" id="1617283"/>
    <lineage>
        <taxon>Bacteria</taxon>
        <taxon>Pseudomonadati</taxon>
        <taxon>Bacteroidota</taxon>
        <taxon>Flavobacteriia</taxon>
        <taxon>Flavobacteriales</taxon>
        <taxon>Flavobacteriaceae</taxon>
        <taxon>Flavobacterium</taxon>
    </lineage>
</organism>
<dbReference type="EMBL" id="FXTQ01000004">
    <property type="protein sequence ID" value="SMO80455.1"/>
    <property type="molecule type" value="Genomic_DNA"/>
</dbReference>